<name>A0A6A5YGY5_9PLEO</name>
<dbReference type="Proteomes" id="UP000799770">
    <property type="component" value="Unassembled WGS sequence"/>
</dbReference>
<dbReference type="AlphaFoldDB" id="A0A6A5YGY5"/>
<evidence type="ECO:0000313" key="2">
    <source>
        <dbReference type="Proteomes" id="UP000799770"/>
    </source>
</evidence>
<dbReference type="EMBL" id="ML977365">
    <property type="protein sequence ID" value="KAF2106220.1"/>
    <property type="molecule type" value="Genomic_DNA"/>
</dbReference>
<proteinExistence type="predicted"/>
<protein>
    <submittedName>
        <fullName evidence="1">Uncharacterized protein</fullName>
    </submittedName>
</protein>
<accession>A0A6A5YGY5</accession>
<sequence>MNAHQIEWWEKHGDVTSGLESPESYRAELPIIKFPIENELIDIPVYAMDDRQRKRWDDLGVTLIQNETEDVKEAIHQHIGEEWHLSENPSIKFPVGNMSINIPVHAMDIHQVQWWKHFGVTIMKNEDEELKEAFYQKAEEEYISRANFARAIEAIHVKMDAMAERFWTHDRTRVLNRFHPRGSGDKSYGCDNSGYRDSCESLPAVYWNTSAEYDIREEAEPVFPDFGRMVEQAQGSSGFDLKLACETHHYVRATVQEAFNFWRGQYFEDGGFEVPIRDTILDLYSLPYLHDLQTRHLRGDAEATIVIRKASAQLKDFTVGTMRLKIPFIAHGAMNVGTLAFEACPVLWQLQGHLPEMGSLTPSIVNISNGGMENDDTTELLWVGPDLVTFSVDEAILKGSSAKGSSISLGNRVRFYGIKRQTQLHVPRPRGAIQYMYAAGLISWDEKARADLDSERIDHEDLRYRDLVSWLEGVS</sequence>
<reference evidence="1" key="1">
    <citation type="journal article" date="2020" name="Stud. Mycol.">
        <title>101 Dothideomycetes genomes: a test case for predicting lifestyles and emergence of pathogens.</title>
        <authorList>
            <person name="Haridas S."/>
            <person name="Albert R."/>
            <person name="Binder M."/>
            <person name="Bloem J."/>
            <person name="Labutti K."/>
            <person name="Salamov A."/>
            <person name="Andreopoulos B."/>
            <person name="Baker S."/>
            <person name="Barry K."/>
            <person name="Bills G."/>
            <person name="Bluhm B."/>
            <person name="Cannon C."/>
            <person name="Castanera R."/>
            <person name="Culley D."/>
            <person name="Daum C."/>
            <person name="Ezra D."/>
            <person name="Gonzalez J."/>
            <person name="Henrissat B."/>
            <person name="Kuo A."/>
            <person name="Liang C."/>
            <person name="Lipzen A."/>
            <person name="Lutzoni F."/>
            <person name="Magnuson J."/>
            <person name="Mondo S."/>
            <person name="Nolan M."/>
            <person name="Ohm R."/>
            <person name="Pangilinan J."/>
            <person name="Park H.-J."/>
            <person name="Ramirez L."/>
            <person name="Alfaro M."/>
            <person name="Sun H."/>
            <person name="Tritt A."/>
            <person name="Yoshinaga Y."/>
            <person name="Zwiers L.-H."/>
            <person name="Turgeon B."/>
            <person name="Goodwin S."/>
            <person name="Spatafora J."/>
            <person name="Crous P."/>
            <person name="Grigoriev I."/>
        </authorList>
    </citation>
    <scope>NUCLEOTIDE SEQUENCE</scope>
    <source>
        <strain evidence="1">CBS 627.86</strain>
    </source>
</reference>
<gene>
    <name evidence="1" type="ORF">BDV96DRAFT_591373</name>
</gene>
<keyword evidence="2" id="KW-1185">Reference proteome</keyword>
<organism evidence="1 2">
    <name type="scientific">Lophiotrema nucula</name>
    <dbReference type="NCBI Taxonomy" id="690887"/>
    <lineage>
        <taxon>Eukaryota</taxon>
        <taxon>Fungi</taxon>
        <taxon>Dikarya</taxon>
        <taxon>Ascomycota</taxon>
        <taxon>Pezizomycotina</taxon>
        <taxon>Dothideomycetes</taxon>
        <taxon>Pleosporomycetidae</taxon>
        <taxon>Pleosporales</taxon>
        <taxon>Lophiotremataceae</taxon>
        <taxon>Lophiotrema</taxon>
    </lineage>
</organism>
<evidence type="ECO:0000313" key="1">
    <source>
        <dbReference type="EMBL" id="KAF2106220.1"/>
    </source>
</evidence>